<protein>
    <submittedName>
        <fullName evidence="3">Uncharacterized protein</fullName>
    </submittedName>
</protein>
<dbReference type="Proteomes" id="UP000182932">
    <property type="component" value="Unassembled WGS sequence"/>
</dbReference>
<dbReference type="RefSeq" id="WP_048532805.1">
    <property type="nucleotide sequence ID" value="NZ_CATLQZ010000014.1"/>
</dbReference>
<dbReference type="AlphaFoldDB" id="A0A975W9I3"/>
<feature type="chain" id="PRO_5037722871" evidence="2">
    <location>
        <begin position="20"/>
        <end position="83"/>
    </location>
</feature>
<keyword evidence="4" id="KW-1185">Reference proteome</keyword>
<evidence type="ECO:0000256" key="1">
    <source>
        <dbReference type="SAM" id="MobiDB-lite"/>
    </source>
</evidence>
<gene>
    <name evidence="3" type="ORF">SAMN04487940_105128</name>
</gene>
<evidence type="ECO:0000256" key="2">
    <source>
        <dbReference type="SAM" id="SignalP"/>
    </source>
</evidence>
<dbReference type="GeneID" id="80818095"/>
<feature type="region of interest" description="Disordered" evidence="1">
    <location>
        <begin position="19"/>
        <end position="83"/>
    </location>
</feature>
<evidence type="ECO:0000313" key="4">
    <source>
        <dbReference type="Proteomes" id="UP000182932"/>
    </source>
</evidence>
<keyword evidence="2" id="KW-0732">Signal</keyword>
<evidence type="ECO:0000313" key="3">
    <source>
        <dbReference type="EMBL" id="SEJ36794.1"/>
    </source>
</evidence>
<dbReference type="EMBL" id="FNYY01000005">
    <property type="protein sequence ID" value="SEJ36794.1"/>
    <property type="molecule type" value="Genomic_DNA"/>
</dbReference>
<comment type="caution">
    <text evidence="3">The sequence shown here is derived from an EMBL/GenBank/DDBJ whole genome shotgun (WGS) entry which is preliminary data.</text>
</comment>
<feature type="compositionally biased region" description="Basic and acidic residues" evidence="1">
    <location>
        <begin position="61"/>
        <end position="83"/>
    </location>
</feature>
<sequence>MRLFLIALSAVIAAGPVAALHEGGNPPGQVAKDNPDDISDRNGNGKANGGDYSPGYSASVGEDRNGDGRTNGKDYAPGRHDKK</sequence>
<organism evidence="3 4">
    <name type="scientific">Marinovum algicola</name>
    <dbReference type="NCBI Taxonomy" id="42444"/>
    <lineage>
        <taxon>Bacteria</taxon>
        <taxon>Pseudomonadati</taxon>
        <taxon>Pseudomonadota</taxon>
        <taxon>Alphaproteobacteria</taxon>
        <taxon>Rhodobacterales</taxon>
        <taxon>Roseobacteraceae</taxon>
        <taxon>Marinovum</taxon>
    </lineage>
</organism>
<accession>A0A975W9I3</accession>
<proteinExistence type="predicted"/>
<feature type="signal peptide" evidence="2">
    <location>
        <begin position="1"/>
        <end position="19"/>
    </location>
</feature>
<reference evidence="3 4" key="1">
    <citation type="submission" date="2016-10" db="EMBL/GenBank/DDBJ databases">
        <authorList>
            <person name="Varghese N."/>
            <person name="Submissions S."/>
        </authorList>
    </citation>
    <scope>NUCLEOTIDE SEQUENCE [LARGE SCALE GENOMIC DNA]</scope>
    <source>
        <strain evidence="3 4">FF3</strain>
    </source>
</reference>
<name>A0A975W9I3_9RHOB</name>